<gene>
    <name evidence="2" type="ORF">KDK_72310</name>
</gene>
<dbReference type="InterPro" id="IPR016040">
    <property type="entry name" value="NAD(P)-bd_dom"/>
</dbReference>
<organism evidence="2 3">
    <name type="scientific">Dictyobacter kobayashii</name>
    <dbReference type="NCBI Taxonomy" id="2014872"/>
    <lineage>
        <taxon>Bacteria</taxon>
        <taxon>Bacillati</taxon>
        <taxon>Chloroflexota</taxon>
        <taxon>Ktedonobacteria</taxon>
        <taxon>Ktedonobacterales</taxon>
        <taxon>Dictyobacteraceae</taxon>
        <taxon>Dictyobacter</taxon>
    </lineage>
</organism>
<dbReference type="RefSeq" id="WP_126556871.1">
    <property type="nucleotide sequence ID" value="NZ_BIFS01000002.1"/>
</dbReference>
<dbReference type="Gene3D" id="3.90.25.10">
    <property type="entry name" value="UDP-galactose 4-epimerase, domain 1"/>
    <property type="match status" value="1"/>
</dbReference>
<dbReference type="OrthoDB" id="9779041at2"/>
<dbReference type="Gene3D" id="3.40.50.720">
    <property type="entry name" value="NAD(P)-binding Rossmann-like Domain"/>
    <property type="match status" value="1"/>
</dbReference>
<name>A0A402AWB9_9CHLR</name>
<feature type="domain" description="NAD(P)-binding" evidence="1">
    <location>
        <begin position="8"/>
        <end position="311"/>
    </location>
</feature>
<dbReference type="AlphaFoldDB" id="A0A402AWB9"/>
<evidence type="ECO:0000313" key="3">
    <source>
        <dbReference type="Proteomes" id="UP000287188"/>
    </source>
</evidence>
<proteinExistence type="predicted"/>
<sequence>MTKPACILITGISGFVGGYLAQECLRCYPDARIYGLYRRAARQVPELAGIHSIVGDILSLKSMQHVIDSVQPDLIFHLAAQSSVASSWSDPVGTLQVNAEGAVHMFEAVRLAGIMARIVVVGSSEQYGSVPLEANPIKEDQPFRPINPYAVAKAAQDFYAYQYFAAYRLPTLRVRPFNHFGPRQLPVFVVASLARQIALIEAGKVEPILTVGNLRARRDFLPVEDVVKAYLAVAEQGQLGEAYNVGSGIAHSIGDILNILLQHANCPIRIREDPNRLRPLDQPITMADISQIQTHTNWQPELDFQQALKQTLDYWRSIV</sequence>
<evidence type="ECO:0000313" key="2">
    <source>
        <dbReference type="EMBL" id="GCE23431.1"/>
    </source>
</evidence>
<dbReference type="Proteomes" id="UP000287188">
    <property type="component" value="Unassembled WGS sequence"/>
</dbReference>
<protein>
    <submittedName>
        <fullName evidence="2">GDP-mannose 4,6-dehydratase</fullName>
    </submittedName>
</protein>
<dbReference type="CDD" id="cd05260">
    <property type="entry name" value="GDP_MD_SDR_e"/>
    <property type="match status" value="1"/>
</dbReference>
<dbReference type="InterPro" id="IPR036291">
    <property type="entry name" value="NAD(P)-bd_dom_sf"/>
</dbReference>
<dbReference type="PANTHER" id="PTHR43000">
    <property type="entry name" value="DTDP-D-GLUCOSE 4,6-DEHYDRATASE-RELATED"/>
    <property type="match status" value="1"/>
</dbReference>
<dbReference type="SUPFAM" id="SSF51735">
    <property type="entry name" value="NAD(P)-binding Rossmann-fold domains"/>
    <property type="match status" value="1"/>
</dbReference>
<comment type="caution">
    <text evidence="2">The sequence shown here is derived from an EMBL/GenBank/DDBJ whole genome shotgun (WGS) entry which is preliminary data.</text>
</comment>
<dbReference type="EMBL" id="BIFS01000002">
    <property type="protein sequence ID" value="GCE23431.1"/>
    <property type="molecule type" value="Genomic_DNA"/>
</dbReference>
<dbReference type="Pfam" id="PF16363">
    <property type="entry name" value="GDP_Man_Dehyd"/>
    <property type="match status" value="1"/>
</dbReference>
<evidence type="ECO:0000259" key="1">
    <source>
        <dbReference type="Pfam" id="PF16363"/>
    </source>
</evidence>
<accession>A0A402AWB9</accession>
<keyword evidence="3" id="KW-1185">Reference proteome</keyword>
<reference evidence="3" key="1">
    <citation type="submission" date="2018-12" db="EMBL/GenBank/DDBJ databases">
        <title>Tengunoibacter tsumagoiensis gen. nov., sp. nov., Dictyobacter kobayashii sp. nov., D. alpinus sp. nov., and D. joshuensis sp. nov. and description of Dictyobacteraceae fam. nov. within the order Ktedonobacterales isolated from Tengu-no-mugimeshi.</title>
        <authorList>
            <person name="Wang C.M."/>
            <person name="Zheng Y."/>
            <person name="Sakai Y."/>
            <person name="Toyoda A."/>
            <person name="Minakuchi Y."/>
            <person name="Abe K."/>
            <person name="Yokota A."/>
            <person name="Yabe S."/>
        </authorList>
    </citation>
    <scope>NUCLEOTIDE SEQUENCE [LARGE SCALE GENOMIC DNA]</scope>
    <source>
        <strain evidence="3">Uno11</strain>
    </source>
</reference>